<evidence type="ECO:0000259" key="1">
    <source>
        <dbReference type="Pfam" id="PF14355"/>
    </source>
</evidence>
<evidence type="ECO:0000313" key="3">
    <source>
        <dbReference type="Proteomes" id="UP000250358"/>
    </source>
</evidence>
<accession>A0A2X1AQ08</accession>
<reference evidence="2 3" key="1">
    <citation type="submission" date="2018-06" db="EMBL/GenBank/DDBJ databases">
        <authorList>
            <consortium name="Pathogen Informatics"/>
            <person name="Doyle S."/>
        </authorList>
    </citation>
    <scope>NUCLEOTIDE SEQUENCE [LARGE SCALE GENOMIC DNA]</scope>
    <source>
        <strain evidence="2 3">NCTC11165</strain>
    </source>
</reference>
<protein>
    <recommendedName>
        <fullName evidence="1">Abortive infection protein-like C-terminal domain-containing protein</fullName>
    </recommendedName>
</protein>
<name>A0A2X1AQ08_BREDI</name>
<sequence length="284" mass="30533">MSSSKIPPALIGTAGPILAARYTHPRLDALFMSAGFPGDPPEGTKEAKALAWLRLANKECDDPLARFAHLIAEFMDTEPKPPVQPLWPGQDTPVETDPRDAIHDALRREGLTYRRGGHIAGGSLSGPSKSLAERLAKEGVQAVETEYERAYAQVENDPPAAVTAACAILEAVCKTYLETENHPLPSKQVLGALWAETSSHLGLNPKDIGDADLKRILSGLTSIADGVAALRTHEGSAHGRANASTVEKRYRLAPRHARLAVHAAHTMALFVLETWEARRGTPSV</sequence>
<organism evidence="2 3">
    <name type="scientific">Brevundimonas diminuta</name>
    <name type="common">Pseudomonas diminuta</name>
    <dbReference type="NCBI Taxonomy" id="293"/>
    <lineage>
        <taxon>Bacteria</taxon>
        <taxon>Pseudomonadati</taxon>
        <taxon>Pseudomonadota</taxon>
        <taxon>Alphaproteobacteria</taxon>
        <taxon>Caulobacterales</taxon>
        <taxon>Caulobacteraceae</taxon>
        <taxon>Brevundimonas</taxon>
    </lineage>
</organism>
<dbReference type="Pfam" id="PF14355">
    <property type="entry name" value="Abi_C"/>
    <property type="match status" value="1"/>
</dbReference>
<feature type="domain" description="Abortive infection protein-like C-terminal" evidence="1">
    <location>
        <begin position="192"/>
        <end position="273"/>
    </location>
</feature>
<dbReference type="Proteomes" id="UP000250358">
    <property type="component" value="Unassembled WGS sequence"/>
</dbReference>
<dbReference type="AlphaFoldDB" id="A0A2X1AQ08"/>
<evidence type="ECO:0000313" key="2">
    <source>
        <dbReference type="EMBL" id="SPU45930.1"/>
    </source>
</evidence>
<dbReference type="InterPro" id="IPR026001">
    <property type="entry name" value="Abi-like_C"/>
</dbReference>
<proteinExistence type="predicted"/>
<dbReference type="EMBL" id="UAQM01000022">
    <property type="protein sequence ID" value="SPU45930.1"/>
    <property type="molecule type" value="Genomic_DNA"/>
</dbReference>
<gene>
    <name evidence="2" type="ORF">NCTC11165_02255</name>
</gene>